<sequence length="106" mass="11904">MTNCIFCKLINGSIPTKIVYQDEDLFVFNDINPKADVHLLLIPKKHIESMLELTDADQDLMGKMMITANKLALLHGLNKGYKTQINTGIGGGQEVFHLHIHVFGNR</sequence>
<dbReference type="PROSITE" id="PS00892">
    <property type="entry name" value="HIT_1"/>
    <property type="match status" value="1"/>
</dbReference>
<dbReference type="RefSeq" id="WP_102950866.1">
    <property type="nucleotide sequence ID" value="NZ_CP024847.1"/>
</dbReference>
<evidence type="ECO:0000259" key="4">
    <source>
        <dbReference type="PROSITE" id="PS51084"/>
    </source>
</evidence>
<feature type="domain" description="HIT" evidence="4">
    <location>
        <begin position="5"/>
        <end position="106"/>
    </location>
</feature>
<dbReference type="Pfam" id="PF11969">
    <property type="entry name" value="DcpS_C"/>
    <property type="match status" value="1"/>
</dbReference>
<organism evidence="5 6">
    <name type="scientific">Aquella oligotrophica</name>
    <dbReference type="NCBI Taxonomy" id="2067065"/>
    <lineage>
        <taxon>Bacteria</taxon>
        <taxon>Pseudomonadati</taxon>
        <taxon>Pseudomonadota</taxon>
        <taxon>Betaproteobacteria</taxon>
        <taxon>Neisseriales</taxon>
        <taxon>Neisseriaceae</taxon>
        <taxon>Aquella</taxon>
    </lineage>
</organism>
<dbReference type="EMBL" id="CP024847">
    <property type="protein sequence ID" value="AUR51567.1"/>
    <property type="molecule type" value="Genomic_DNA"/>
</dbReference>
<dbReference type="KEGG" id="nba:CUN60_04440"/>
<dbReference type="InterPro" id="IPR001310">
    <property type="entry name" value="Histidine_triad_HIT"/>
</dbReference>
<keyword evidence="6" id="KW-1185">Reference proteome</keyword>
<dbReference type="AlphaFoldDB" id="A0A2I7N524"/>
<dbReference type="GO" id="GO:0003824">
    <property type="term" value="F:catalytic activity"/>
    <property type="evidence" value="ECO:0007669"/>
    <property type="project" value="InterPro"/>
</dbReference>
<dbReference type="Proteomes" id="UP000236655">
    <property type="component" value="Chromosome"/>
</dbReference>
<evidence type="ECO:0000313" key="6">
    <source>
        <dbReference type="Proteomes" id="UP000236655"/>
    </source>
</evidence>
<dbReference type="SUPFAM" id="SSF54197">
    <property type="entry name" value="HIT-like"/>
    <property type="match status" value="1"/>
</dbReference>
<gene>
    <name evidence="5" type="ORF">CUN60_04440</name>
</gene>
<dbReference type="PRINTS" id="PR00332">
    <property type="entry name" value="HISTRIAD"/>
</dbReference>
<dbReference type="PANTHER" id="PTHR23089">
    <property type="entry name" value="HISTIDINE TRIAD HIT PROTEIN"/>
    <property type="match status" value="1"/>
</dbReference>
<reference evidence="6" key="1">
    <citation type="submission" date="2017-11" db="EMBL/GenBank/DDBJ databases">
        <authorList>
            <person name="Chan K.G."/>
            <person name="Lee L.S."/>
        </authorList>
    </citation>
    <scope>NUCLEOTIDE SEQUENCE [LARGE SCALE GENOMIC DNA]</scope>
    <source>
        <strain evidence="6">DSM 100970</strain>
    </source>
</reference>
<evidence type="ECO:0000313" key="5">
    <source>
        <dbReference type="EMBL" id="AUR51567.1"/>
    </source>
</evidence>
<dbReference type="Gene3D" id="3.30.428.10">
    <property type="entry name" value="HIT-like"/>
    <property type="match status" value="1"/>
</dbReference>
<accession>A0A2I7N524</accession>
<evidence type="ECO:0000256" key="3">
    <source>
        <dbReference type="PROSITE-ProRule" id="PRU00464"/>
    </source>
</evidence>
<protein>
    <submittedName>
        <fullName evidence="5">Histidine triad nucleotide-binding protein</fullName>
    </submittedName>
</protein>
<dbReference type="InterPro" id="IPR036265">
    <property type="entry name" value="HIT-like_sf"/>
</dbReference>
<feature type="active site" description="Tele-AMP-histidine intermediate" evidence="1">
    <location>
        <position position="99"/>
    </location>
</feature>
<name>A0A2I7N524_9NEIS</name>
<dbReference type="CDD" id="cd01276">
    <property type="entry name" value="PKCI_related"/>
    <property type="match status" value="1"/>
</dbReference>
<evidence type="ECO:0000256" key="1">
    <source>
        <dbReference type="PIRSR" id="PIRSR601310-1"/>
    </source>
</evidence>
<dbReference type="InterPro" id="IPR019808">
    <property type="entry name" value="Histidine_triad_CS"/>
</dbReference>
<feature type="short sequence motif" description="Histidine triad motif" evidence="2 3">
    <location>
        <begin position="97"/>
        <end position="101"/>
    </location>
</feature>
<evidence type="ECO:0000256" key="2">
    <source>
        <dbReference type="PIRSR" id="PIRSR601310-3"/>
    </source>
</evidence>
<dbReference type="PROSITE" id="PS51084">
    <property type="entry name" value="HIT_2"/>
    <property type="match status" value="1"/>
</dbReference>
<proteinExistence type="predicted"/>
<dbReference type="InterPro" id="IPR011146">
    <property type="entry name" value="HIT-like"/>
</dbReference>
<dbReference type="OrthoDB" id="9784774at2"/>